<evidence type="ECO:0000313" key="2">
    <source>
        <dbReference type="Proteomes" id="UP001145114"/>
    </source>
</evidence>
<accession>A0ACC1HVH9</accession>
<evidence type="ECO:0000313" key="1">
    <source>
        <dbReference type="EMBL" id="KAJ1679330.1"/>
    </source>
</evidence>
<gene>
    <name evidence="1" type="ORF">EV182_002272</name>
</gene>
<protein>
    <submittedName>
        <fullName evidence="1">Uncharacterized protein</fullName>
    </submittedName>
</protein>
<proteinExistence type="predicted"/>
<name>A0ACC1HVH9_9FUNG</name>
<feature type="non-terminal residue" evidence="1">
    <location>
        <position position="1"/>
    </location>
</feature>
<dbReference type="Proteomes" id="UP001145114">
    <property type="component" value="Unassembled WGS sequence"/>
</dbReference>
<reference evidence="1" key="1">
    <citation type="submission" date="2022-06" db="EMBL/GenBank/DDBJ databases">
        <title>Phylogenomic reconstructions and comparative analyses of Kickxellomycotina fungi.</title>
        <authorList>
            <person name="Reynolds N.K."/>
            <person name="Stajich J.E."/>
            <person name="Barry K."/>
            <person name="Grigoriev I.V."/>
            <person name="Crous P."/>
            <person name="Smith M.E."/>
        </authorList>
    </citation>
    <scope>NUCLEOTIDE SEQUENCE</scope>
    <source>
        <strain evidence="1">RSA 2271</strain>
    </source>
</reference>
<keyword evidence="2" id="KW-1185">Reference proteome</keyword>
<organism evidence="1 2">
    <name type="scientific">Spiromyces aspiralis</name>
    <dbReference type="NCBI Taxonomy" id="68401"/>
    <lineage>
        <taxon>Eukaryota</taxon>
        <taxon>Fungi</taxon>
        <taxon>Fungi incertae sedis</taxon>
        <taxon>Zoopagomycota</taxon>
        <taxon>Kickxellomycotina</taxon>
        <taxon>Kickxellomycetes</taxon>
        <taxon>Kickxellales</taxon>
        <taxon>Kickxellaceae</taxon>
        <taxon>Spiromyces</taxon>
    </lineage>
</organism>
<sequence length="58" mass="6486">FFIFRGVSDIVNRSNAKLHRAIIPVILVAHVCLAVLFKFKFFNYSVSQQPEGSSTGTN</sequence>
<dbReference type="EMBL" id="JAMZIH010000450">
    <property type="protein sequence ID" value="KAJ1679330.1"/>
    <property type="molecule type" value="Genomic_DNA"/>
</dbReference>
<comment type="caution">
    <text evidence="1">The sequence shown here is derived from an EMBL/GenBank/DDBJ whole genome shotgun (WGS) entry which is preliminary data.</text>
</comment>